<keyword evidence="3" id="KW-1185">Reference proteome</keyword>
<feature type="region of interest" description="Disordered" evidence="1">
    <location>
        <begin position="1"/>
        <end position="30"/>
    </location>
</feature>
<evidence type="ECO:0000313" key="2">
    <source>
        <dbReference type="EMBL" id="KAG2186584.1"/>
    </source>
</evidence>
<name>A0A8H7Q4Y2_9FUNG</name>
<organism evidence="2 3">
    <name type="scientific">Umbelopsis vinacea</name>
    <dbReference type="NCBI Taxonomy" id="44442"/>
    <lineage>
        <taxon>Eukaryota</taxon>
        <taxon>Fungi</taxon>
        <taxon>Fungi incertae sedis</taxon>
        <taxon>Mucoromycota</taxon>
        <taxon>Mucoromycotina</taxon>
        <taxon>Umbelopsidomycetes</taxon>
        <taxon>Umbelopsidales</taxon>
        <taxon>Umbelopsidaceae</taxon>
        <taxon>Umbelopsis</taxon>
    </lineage>
</organism>
<proteinExistence type="predicted"/>
<evidence type="ECO:0000313" key="3">
    <source>
        <dbReference type="Proteomes" id="UP000612746"/>
    </source>
</evidence>
<dbReference type="InterPro" id="IPR019034">
    <property type="entry name" value="UPF0390"/>
</dbReference>
<reference evidence="2" key="1">
    <citation type="submission" date="2020-12" db="EMBL/GenBank/DDBJ databases">
        <title>Metabolic potential, ecology and presence of endohyphal bacteria is reflected in genomic diversity of Mucoromycotina.</title>
        <authorList>
            <person name="Muszewska A."/>
            <person name="Okrasinska A."/>
            <person name="Steczkiewicz K."/>
            <person name="Drgas O."/>
            <person name="Orlowska M."/>
            <person name="Perlinska-Lenart U."/>
            <person name="Aleksandrzak-Piekarczyk T."/>
            <person name="Szatraj K."/>
            <person name="Zielenkiewicz U."/>
            <person name="Pilsyk S."/>
            <person name="Malc E."/>
            <person name="Mieczkowski P."/>
            <person name="Kruszewska J.S."/>
            <person name="Biernat P."/>
            <person name="Pawlowska J."/>
        </authorList>
    </citation>
    <scope>NUCLEOTIDE SEQUENCE</scope>
    <source>
        <strain evidence="2">WA0000051536</strain>
    </source>
</reference>
<feature type="region of interest" description="Disordered" evidence="1">
    <location>
        <begin position="94"/>
        <end position="114"/>
    </location>
</feature>
<evidence type="ECO:0000256" key="1">
    <source>
        <dbReference type="SAM" id="MobiDB-lite"/>
    </source>
</evidence>
<dbReference type="OrthoDB" id="5239630at2759"/>
<dbReference type="AlphaFoldDB" id="A0A8H7Q4Y2"/>
<sequence>MAQGQLKKSKAPANKSVKNLSKPKKGDLDHFSTARVIAPKQRTLSGLVDQPILNFYHSSIQKLSASINNNIERQMAVKAGAVGKLTIMKKLADEAAATSKDKKGNPMKGGKKGN</sequence>
<protein>
    <submittedName>
        <fullName evidence="2">Uncharacterized protein</fullName>
    </submittedName>
</protein>
<dbReference type="Proteomes" id="UP000612746">
    <property type="component" value="Unassembled WGS sequence"/>
</dbReference>
<comment type="caution">
    <text evidence="2">The sequence shown here is derived from an EMBL/GenBank/DDBJ whole genome shotgun (WGS) entry which is preliminary data.</text>
</comment>
<dbReference type="Pfam" id="PF09495">
    <property type="entry name" value="DUF2462"/>
    <property type="match status" value="1"/>
</dbReference>
<accession>A0A8H7Q4Y2</accession>
<dbReference type="EMBL" id="JAEPRA010000004">
    <property type="protein sequence ID" value="KAG2186584.1"/>
    <property type="molecule type" value="Genomic_DNA"/>
</dbReference>
<gene>
    <name evidence="2" type="ORF">INT44_002808</name>
</gene>